<comment type="caution">
    <text evidence="2">The sequence shown here is derived from an EMBL/GenBank/DDBJ whole genome shotgun (WGS) entry which is preliminary data.</text>
</comment>
<organism evidence="2 3">
    <name type="scientific">Niastella koreensis</name>
    <dbReference type="NCBI Taxonomy" id="354356"/>
    <lineage>
        <taxon>Bacteria</taxon>
        <taxon>Pseudomonadati</taxon>
        <taxon>Bacteroidota</taxon>
        <taxon>Chitinophagia</taxon>
        <taxon>Chitinophagales</taxon>
        <taxon>Chitinophagaceae</taxon>
        <taxon>Niastella</taxon>
    </lineage>
</organism>
<dbReference type="RefSeq" id="WP_014221372.1">
    <property type="nucleotide sequence ID" value="NZ_LWBO01000012.1"/>
</dbReference>
<evidence type="ECO:0000313" key="2">
    <source>
        <dbReference type="EMBL" id="OQP48190.1"/>
    </source>
</evidence>
<dbReference type="Gene3D" id="2.160.20.10">
    <property type="entry name" value="Single-stranded right-handed beta-helix, Pectin lyase-like"/>
    <property type="match status" value="2"/>
</dbReference>
<dbReference type="InterPro" id="IPR039513">
    <property type="entry name" value="PL-6"/>
</dbReference>
<proteinExistence type="predicted"/>
<sequence length="747" mass="82344">MKTKGICIGILYLLTAYSLRLTAATIPVSNPQQLREALAKVQPGDTILLEKGKWNNVALQIETSGTKEKPVVIAAAEPGAVEFTGNSFIQFGSNHVVVSGILFANGFAEKGATVEFRKDNDHLANNCRLTNCVFDSYNKPGRFDTESWVIFWGQHNRVDHCTFRNKLTSGPTIIVELNDERSQQNYHELDSNYFNGRLALGSNGGETIRVGVSRYSLTSSRMNIHHNYFERCNGEVEVVSIKSGDNKINYNTFWECEGGLVLRHGERNTVTGNIFIGNNKPNTGGVRIINPGHTVSDNLFFQLAGERFRSGFSVLNGVPNSLPNRYVQVKNVLISHNTFINCKSIEFGAGKDPERTAPPRNVIFSNNFISVDGGSLYKDDNNDGGIVFKHNTFNGASQPTNKEFIHLEYPAIRISKFKNIRIAFSGSTTDGVRDVLAWMDEHKTGAAWFKPTQPKLTAPVTYSVSAAQSRELPAIVAKANAGDIIMLTDTGLYQLEEPVVIRTLLTIKGSNPKVQSQLVSTTEKSLPAFFLLENGGSAAVENIQFNSAYKSYGDVQSAISTTTKPMNSHYRLQVNNCTFFNFNESNFSCIKGTKSTYADSVIITNCLFHHNSGTGVDFAAEKDDKGIYNVEHLVVKNCAFTNMLSTAINVYRGGNDESTTGPDVTIDHCSFKEVENRMQGCVVKLLGVQTASVTNCVFNNSGAGGRSIWFEEMSWDKLTVDYCTFNKSGRVSSFFNKATGSHNTYSQ</sequence>
<dbReference type="Proteomes" id="UP000192277">
    <property type="component" value="Unassembled WGS sequence"/>
</dbReference>
<feature type="signal peptide" evidence="1">
    <location>
        <begin position="1"/>
        <end position="23"/>
    </location>
</feature>
<keyword evidence="2" id="KW-0675">Receptor</keyword>
<protein>
    <submittedName>
        <fullName evidence="2">TonB-dependent receptor</fullName>
    </submittedName>
</protein>
<dbReference type="EMBL" id="LWBO01000012">
    <property type="protein sequence ID" value="OQP48190.1"/>
    <property type="molecule type" value="Genomic_DNA"/>
</dbReference>
<dbReference type="InterPro" id="IPR012334">
    <property type="entry name" value="Pectin_lyas_fold"/>
</dbReference>
<dbReference type="Pfam" id="PF14592">
    <property type="entry name" value="Chondroitinas_B"/>
    <property type="match status" value="1"/>
</dbReference>
<gene>
    <name evidence="2" type="ORF">A4D02_05580</name>
</gene>
<dbReference type="InterPro" id="IPR006626">
    <property type="entry name" value="PbH1"/>
</dbReference>
<feature type="chain" id="PRO_5045893713" evidence="1">
    <location>
        <begin position="24"/>
        <end position="747"/>
    </location>
</feature>
<dbReference type="SUPFAM" id="SSF51126">
    <property type="entry name" value="Pectin lyase-like"/>
    <property type="match status" value="2"/>
</dbReference>
<reference evidence="2 3" key="1">
    <citation type="submission" date="2016-04" db="EMBL/GenBank/DDBJ databases">
        <authorList>
            <person name="Chen L."/>
            <person name="Zhuang W."/>
            <person name="Wang G."/>
        </authorList>
    </citation>
    <scope>NUCLEOTIDE SEQUENCE [LARGE SCALE GENOMIC DNA]</scope>
    <source>
        <strain evidence="3">GR20</strain>
    </source>
</reference>
<evidence type="ECO:0000256" key="1">
    <source>
        <dbReference type="SAM" id="SignalP"/>
    </source>
</evidence>
<dbReference type="CDD" id="cd14251">
    <property type="entry name" value="PL-6"/>
    <property type="match status" value="1"/>
</dbReference>
<name>A0ABX3NVB0_9BACT</name>
<accession>A0ABX3NVB0</accession>
<keyword evidence="1" id="KW-0732">Signal</keyword>
<dbReference type="InterPro" id="IPR011050">
    <property type="entry name" value="Pectin_lyase_fold/virulence"/>
</dbReference>
<evidence type="ECO:0000313" key="3">
    <source>
        <dbReference type="Proteomes" id="UP000192277"/>
    </source>
</evidence>
<dbReference type="SMART" id="SM00710">
    <property type="entry name" value="PbH1"/>
    <property type="match status" value="7"/>
</dbReference>
<keyword evidence="3" id="KW-1185">Reference proteome</keyword>